<dbReference type="PANTHER" id="PTHR31635">
    <property type="entry name" value="REVERSE TRANSCRIPTASE DOMAIN-CONTAINING PROTEIN-RELATED"/>
    <property type="match status" value="1"/>
</dbReference>
<proteinExistence type="predicted"/>
<organism evidence="1">
    <name type="scientific">Micrurus corallinus</name>
    <name type="common">Brazilian coral snake</name>
    <dbReference type="NCBI Taxonomy" id="54390"/>
    <lineage>
        <taxon>Eukaryota</taxon>
        <taxon>Metazoa</taxon>
        <taxon>Chordata</taxon>
        <taxon>Craniata</taxon>
        <taxon>Vertebrata</taxon>
        <taxon>Euteleostomi</taxon>
        <taxon>Lepidosauria</taxon>
        <taxon>Squamata</taxon>
        <taxon>Bifurcata</taxon>
        <taxon>Unidentata</taxon>
        <taxon>Episquamata</taxon>
        <taxon>Toxicofera</taxon>
        <taxon>Serpentes</taxon>
        <taxon>Colubroidea</taxon>
        <taxon>Elapidae</taxon>
        <taxon>Elapinae</taxon>
        <taxon>Micrurus</taxon>
    </lineage>
</organism>
<reference evidence="1" key="1">
    <citation type="submission" date="2017-07" db="EMBL/GenBank/DDBJ databases">
        <authorList>
            <person name="Mikheyev A."/>
            <person name="Grau M."/>
        </authorList>
    </citation>
    <scope>NUCLEOTIDE SEQUENCE</scope>
    <source>
        <tissue evidence="1">Venom_gland</tissue>
    </source>
</reference>
<sequence length="136" mass="16768">MVTLKSNEQLGLEGGVCHWFTYLQLNERFKLDKKRYGFEFLKNELDILLHGSDKHITRVYKLLLNFYLENEYVKHGMIQWAKNFGYNRMLERWENMWTKSLKFTLNYNVKEKFYKMMYRWYLTPDKLSEMYKSISS</sequence>
<protein>
    <submittedName>
        <fullName evidence="1">Uncharacterized protein</fullName>
    </submittedName>
</protein>
<dbReference type="PANTHER" id="PTHR31635:SF196">
    <property type="entry name" value="REVERSE TRANSCRIPTASE DOMAIN-CONTAINING PROTEIN-RELATED"/>
    <property type="match status" value="1"/>
</dbReference>
<dbReference type="AlphaFoldDB" id="A0A2D4G001"/>
<evidence type="ECO:0000313" key="1">
    <source>
        <dbReference type="EMBL" id="LAA53062.1"/>
    </source>
</evidence>
<dbReference type="EMBL" id="IACJ01092853">
    <property type="protein sequence ID" value="LAA53062.1"/>
    <property type="molecule type" value="Transcribed_RNA"/>
</dbReference>
<name>A0A2D4G001_MICCO</name>
<reference evidence="1" key="2">
    <citation type="submission" date="2017-11" db="EMBL/GenBank/DDBJ databases">
        <title>Coralsnake Venomics: Analyses of Venom Gland Transcriptomes and Proteomes of Six Brazilian Taxa.</title>
        <authorList>
            <person name="Aird S.D."/>
            <person name="Jorge da Silva N."/>
            <person name="Qiu L."/>
            <person name="Villar-Briones A."/>
            <person name="Aparecida-Saddi V."/>
            <person name="Campos-Telles M.P."/>
            <person name="Grau M."/>
            <person name="Mikheyev A.S."/>
        </authorList>
    </citation>
    <scope>NUCLEOTIDE SEQUENCE</scope>
    <source>
        <tissue evidence="1">Venom_gland</tissue>
    </source>
</reference>
<accession>A0A2D4G001</accession>